<evidence type="ECO:0000313" key="1">
    <source>
        <dbReference type="EMBL" id="KAH7651324.1"/>
    </source>
</evidence>
<dbReference type="EMBL" id="CM037030">
    <property type="protein sequence ID" value="KAH7651324.1"/>
    <property type="molecule type" value="Genomic_DNA"/>
</dbReference>
<evidence type="ECO:0000313" key="2">
    <source>
        <dbReference type="Proteomes" id="UP000827976"/>
    </source>
</evidence>
<name>A0ACB7TU88_DIOAL</name>
<organism evidence="1 2">
    <name type="scientific">Dioscorea alata</name>
    <name type="common">Purple yam</name>
    <dbReference type="NCBI Taxonomy" id="55571"/>
    <lineage>
        <taxon>Eukaryota</taxon>
        <taxon>Viridiplantae</taxon>
        <taxon>Streptophyta</taxon>
        <taxon>Embryophyta</taxon>
        <taxon>Tracheophyta</taxon>
        <taxon>Spermatophyta</taxon>
        <taxon>Magnoliopsida</taxon>
        <taxon>Liliopsida</taxon>
        <taxon>Dioscoreales</taxon>
        <taxon>Dioscoreaceae</taxon>
        <taxon>Dioscorea</taxon>
    </lineage>
</organism>
<accession>A0ACB7TU88</accession>
<protein>
    <submittedName>
        <fullName evidence="1">Cereblon protein</fullName>
    </submittedName>
</protein>
<reference evidence="2" key="1">
    <citation type="journal article" date="2022" name="Nat. Commun.">
        <title>Chromosome evolution and the genetic basis of agronomically important traits in greater yam.</title>
        <authorList>
            <person name="Bredeson J.V."/>
            <person name="Lyons J.B."/>
            <person name="Oniyinde I.O."/>
            <person name="Okereke N.R."/>
            <person name="Kolade O."/>
            <person name="Nnabue I."/>
            <person name="Nwadili C.O."/>
            <person name="Hribova E."/>
            <person name="Parker M."/>
            <person name="Nwogha J."/>
            <person name="Shu S."/>
            <person name="Carlson J."/>
            <person name="Kariba R."/>
            <person name="Muthemba S."/>
            <person name="Knop K."/>
            <person name="Barton G.J."/>
            <person name="Sherwood A.V."/>
            <person name="Lopez-Montes A."/>
            <person name="Asiedu R."/>
            <person name="Jamnadass R."/>
            <person name="Muchugi A."/>
            <person name="Goodstein D."/>
            <person name="Egesi C.N."/>
            <person name="Featherston J."/>
            <person name="Asfaw A."/>
            <person name="Simpson G.G."/>
            <person name="Dolezel J."/>
            <person name="Hendre P.S."/>
            <person name="Van Deynze A."/>
            <person name="Kumar P.L."/>
            <person name="Obidiegwu J.E."/>
            <person name="Bhattacharjee R."/>
            <person name="Rokhsar D.S."/>
        </authorList>
    </citation>
    <scope>NUCLEOTIDE SEQUENCE [LARGE SCALE GENOMIC DNA]</scope>
    <source>
        <strain evidence="2">cv. TDa95/00328</strain>
    </source>
</reference>
<proteinExistence type="predicted"/>
<gene>
    <name evidence="1" type="ORF">IHE45_20G049300</name>
</gene>
<sequence length="555" mass="62546">MDGNHRFLEHERLQMERIRELDMEELEIEEVDVDFDSSSDDDDDGIPSERGDGGAGQYGGFTFDTCLASLHTYLGEVDATQGRMIFLDGGAIFTLPMFYLEGVVLFPEATLPLRVVQRRFKAAVERALNQADAPYTIGVVRVYRSSDGLRLCCPTIGTTAEIRQYRRLDDGSLNVVARGQQRFRIRRRWIDVEGTPCAEVQIIQEDVPLRIPKDAFGQLAAVYNWSKCTPSQAESSCVSLSKRQGFEDAESDWECMSATSTFSDNSTMDTRTPTDSPCRYERFDALSSSDEDSMPGHASSLRESYLNKSGGSGQSHDRLSENDSMKSDLAGALPSGRVPIKSAGSFVPTRLKWSHKAPMAFWPHWVYQMYDSYSLAQKAADLWKQIIRMPSMDNLVTKPDLLSFHMASKLPMSEATRQELLEIDGVSYRLRREIQLLKSFDLIRCKTCQSVIARRSDMLVMSSDGPLNAYVNPHGFVHEVITVYNANGLALQGRPDKAHSWFPGYAWTITYCASCESNIGWLFTARKKNLLPRSFWGIRSSQVKDSECLERTKSF</sequence>
<keyword evidence="2" id="KW-1185">Reference proteome</keyword>
<comment type="caution">
    <text evidence="1">The sequence shown here is derived from an EMBL/GenBank/DDBJ whole genome shotgun (WGS) entry which is preliminary data.</text>
</comment>
<dbReference type="Proteomes" id="UP000827976">
    <property type="component" value="Chromosome 20"/>
</dbReference>